<keyword evidence="6 17" id="KW-0812">Transmembrane</keyword>
<reference evidence="20" key="1">
    <citation type="submission" date="2022-10" db="EMBL/GenBank/DDBJ databases">
        <title>Description of Fervidibacillus gen. nov. in the family Fervidibacillaceae fam. nov. with two species, Fervidibacillus albus sp. nov., and Fervidibacillus halotolerans sp. nov., isolated from tidal flat sediments.</title>
        <authorList>
            <person name="Kwon K.K."/>
            <person name="Yang S.-H."/>
        </authorList>
    </citation>
    <scope>NUCLEOTIDE SEQUENCE</scope>
    <source>
        <strain evidence="20">JCM 19140</strain>
    </source>
</reference>
<dbReference type="Proteomes" id="UP001209318">
    <property type="component" value="Unassembled WGS sequence"/>
</dbReference>
<dbReference type="Pfam" id="PF00912">
    <property type="entry name" value="Transgly"/>
    <property type="match status" value="1"/>
</dbReference>
<keyword evidence="11 17" id="KW-0472">Membrane</keyword>
<evidence type="ECO:0000256" key="5">
    <source>
        <dbReference type="ARBA" id="ARBA00022679"/>
    </source>
</evidence>
<dbReference type="GO" id="GO:0008955">
    <property type="term" value="F:peptidoglycan glycosyltransferase activity"/>
    <property type="evidence" value="ECO:0007669"/>
    <property type="project" value="UniProtKB-EC"/>
</dbReference>
<dbReference type="AlphaFoldDB" id="A0AAE3LR53"/>
<evidence type="ECO:0000256" key="1">
    <source>
        <dbReference type="ARBA" id="ARBA00022475"/>
    </source>
</evidence>
<comment type="catalytic activity">
    <reaction evidence="14">
        <text>Preferential cleavage: (Ac)2-L-Lys-D-Ala-|-D-Ala. Also transpeptidation of peptidyl-alanyl moieties that are N-acyl substituents of D-alanine.</text>
        <dbReference type="EC" id="3.4.16.4"/>
    </reaction>
</comment>
<dbReference type="Gene3D" id="3.40.710.10">
    <property type="entry name" value="DD-peptidase/beta-lactamase superfamily"/>
    <property type="match status" value="1"/>
</dbReference>
<dbReference type="Gene3D" id="2.60.40.10">
    <property type="entry name" value="Immunoglobulins"/>
    <property type="match status" value="1"/>
</dbReference>
<keyword evidence="13" id="KW-0961">Cell wall biogenesis/degradation</keyword>
<evidence type="ECO:0000256" key="9">
    <source>
        <dbReference type="ARBA" id="ARBA00022984"/>
    </source>
</evidence>
<evidence type="ECO:0000259" key="18">
    <source>
        <dbReference type="Pfam" id="PF00905"/>
    </source>
</evidence>
<evidence type="ECO:0000256" key="7">
    <source>
        <dbReference type="ARBA" id="ARBA00022801"/>
    </source>
</evidence>
<protein>
    <submittedName>
        <fullName evidence="20">Penicillin-binding protein</fullName>
    </submittedName>
</protein>
<keyword evidence="12" id="KW-0511">Multifunctional enzyme</keyword>
<dbReference type="InterPro" id="IPR012338">
    <property type="entry name" value="Beta-lactam/transpept-like"/>
</dbReference>
<dbReference type="SUPFAM" id="SSF56601">
    <property type="entry name" value="beta-lactamase/transpeptidase-like"/>
    <property type="match status" value="1"/>
</dbReference>
<evidence type="ECO:0000259" key="19">
    <source>
        <dbReference type="Pfam" id="PF00912"/>
    </source>
</evidence>
<evidence type="ECO:0000256" key="14">
    <source>
        <dbReference type="ARBA" id="ARBA00034000"/>
    </source>
</evidence>
<keyword evidence="21" id="KW-1185">Reference proteome</keyword>
<dbReference type="GO" id="GO:0006508">
    <property type="term" value="P:proteolysis"/>
    <property type="evidence" value="ECO:0007669"/>
    <property type="project" value="UniProtKB-KW"/>
</dbReference>
<keyword evidence="8" id="KW-0133">Cell shape</keyword>
<evidence type="ECO:0000256" key="11">
    <source>
        <dbReference type="ARBA" id="ARBA00023136"/>
    </source>
</evidence>
<comment type="catalytic activity">
    <reaction evidence="15">
        <text>[GlcNAc-(1-&gt;4)-Mur2Ac(oyl-L-Ala-gamma-D-Glu-L-Lys-D-Ala-D-Ala)](n)-di-trans,octa-cis-undecaprenyl diphosphate + beta-D-GlcNAc-(1-&gt;4)-Mur2Ac(oyl-L-Ala-gamma-D-Glu-L-Lys-D-Ala-D-Ala)-di-trans,octa-cis-undecaprenyl diphosphate = [GlcNAc-(1-&gt;4)-Mur2Ac(oyl-L-Ala-gamma-D-Glu-L-Lys-D-Ala-D-Ala)](n+1)-di-trans,octa-cis-undecaprenyl diphosphate + di-trans,octa-cis-undecaprenyl diphosphate + H(+)</text>
        <dbReference type="Rhea" id="RHEA:23708"/>
        <dbReference type="Rhea" id="RHEA-COMP:9602"/>
        <dbReference type="Rhea" id="RHEA-COMP:9603"/>
        <dbReference type="ChEBI" id="CHEBI:15378"/>
        <dbReference type="ChEBI" id="CHEBI:58405"/>
        <dbReference type="ChEBI" id="CHEBI:60033"/>
        <dbReference type="ChEBI" id="CHEBI:78435"/>
        <dbReference type="EC" id="2.4.99.28"/>
    </reaction>
</comment>
<dbReference type="PANTHER" id="PTHR32282:SF32">
    <property type="entry name" value="PENICILLIN-BINDING PROTEIN 2A"/>
    <property type="match status" value="1"/>
</dbReference>
<feature type="domain" description="Penicillin-binding protein transpeptidase" evidence="18">
    <location>
        <begin position="427"/>
        <end position="670"/>
    </location>
</feature>
<dbReference type="GO" id="GO:0009002">
    <property type="term" value="F:serine-type D-Ala-D-Ala carboxypeptidase activity"/>
    <property type="evidence" value="ECO:0007669"/>
    <property type="project" value="UniProtKB-EC"/>
</dbReference>
<dbReference type="Gene3D" id="1.10.3810.10">
    <property type="entry name" value="Biosynthetic peptidoglycan transglycosylase-like"/>
    <property type="match status" value="1"/>
</dbReference>
<dbReference type="RefSeq" id="WP_263073468.1">
    <property type="nucleotide sequence ID" value="NZ_JAOUSF010000003.1"/>
</dbReference>
<dbReference type="InterPro" id="IPR050396">
    <property type="entry name" value="Glycosyltr_51/Transpeptidase"/>
</dbReference>
<dbReference type="InterPro" id="IPR023346">
    <property type="entry name" value="Lysozyme-like_dom_sf"/>
</dbReference>
<keyword evidence="5" id="KW-0808">Transferase</keyword>
<dbReference type="InterPro" id="IPR001460">
    <property type="entry name" value="PCN-bd_Tpept"/>
</dbReference>
<evidence type="ECO:0000256" key="13">
    <source>
        <dbReference type="ARBA" id="ARBA00023316"/>
    </source>
</evidence>
<evidence type="ECO:0000256" key="3">
    <source>
        <dbReference type="ARBA" id="ARBA00022670"/>
    </source>
</evidence>
<keyword evidence="1" id="KW-1003">Cell membrane</keyword>
<evidence type="ECO:0000256" key="15">
    <source>
        <dbReference type="ARBA" id="ARBA00049902"/>
    </source>
</evidence>
<dbReference type="InterPro" id="IPR001264">
    <property type="entry name" value="Glyco_trans_51"/>
</dbReference>
<keyword evidence="3" id="KW-0645">Protease</keyword>
<comment type="caution">
    <text evidence="20">The sequence shown here is derived from an EMBL/GenBank/DDBJ whole genome shotgun (WGS) entry which is preliminary data.</text>
</comment>
<keyword evidence="10 17" id="KW-1133">Transmembrane helix</keyword>
<evidence type="ECO:0000256" key="17">
    <source>
        <dbReference type="SAM" id="Phobius"/>
    </source>
</evidence>
<proteinExistence type="predicted"/>
<gene>
    <name evidence="20" type="ORF">OEV98_11715</name>
</gene>
<keyword evidence="4" id="KW-0328">Glycosyltransferase</keyword>
<feature type="region of interest" description="Disordered" evidence="16">
    <location>
        <begin position="918"/>
        <end position="943"/>
    </location>
</feature>
<dbReference type="Gene3D" id="3.90.1310.40">
    <property type="match status" value="1"/>
</dbReference>
<evidence type="ECO:0000256" key="4">
    <source>
        <dbReference type="ARBA" id="ARBA00022676"/>
    </source>
</evidence>
<dbReference type="InterPro" id="IPR036950">
    <property type="entry name" value="PBP_transglycosylase"/>
</dbReference>
<evidence type="ECO:0000256" key="16">
    <source>
        <dbReference type="SAM" id="MobiDB-lite"/>
    </source>
</evidence>
<evidence type="ECO:0000256" key="10">
    <source>
        <dbReference type="ARBA" id="ARBA00022989"/>
    </source>
</evidence>
<evidence type="ECO:0000313" key="21">
    <source>
        <dbReference type="Proteomes" id="UP001209318"/>
    </source>
</evidence>
<dbReference type="GO" id="GO:0008360">
    <property type="term" value="P:regulation of cell shape"/>
    <property type="evidence" value="ECO:0007669"/>
    <property type="project" value="UniProtKB-KW"/>
</dbReference>
<feature type="transmembrane region" description="Helical" evidence="17">
    <location>
        <begin position="41"/>
        <end position="69"/>
    </location>
</feature>
<dbReference type="GO" id="GO:0030288">
    <property type="term" value="C:outer membrane-bounded periplasmic space"/>
    <property type="evidence" value="ECO:0007669"/>
    <property type="project" value="TreeGrafter"/>
</dbReference>
<feature type="domain" description="Glycosyl transferase family 51" evidence="19">
    <location>
        <begin position="105"/>
        <end position="290"/>
    </location>
</feature>
<evidence type="ECO:0000256" key="8">
    <source>
        <dbReference type="ARBA" id="ARBA00022960"/>
    </source>
</evidence>
<accession>A0AAE3LR53</accession>
<dbReference type="InterPro" id="IPR013783">
    <property type="entry name" value="Ig-like_fold"/>
</dbReference>
<dbReference type="PANTHER" id="PTHR32282">
    <property type="entry name" value="BINDING PROTEIN TRANSPEPTIDASE, PUTATIVE-RELATED"/>
    <property type="match status" value="1"/>
</dbReference>
<dbReference type="GO" id="GO:0071555">
    <property type="term" value="P:cell wall organization"/>
    <property type="evidence" value="ECO:0007669"/>
    <property type="project" value="UniProtKB-KW"/>
</dbReference>
<evidence type="ECO:0000256" key="6">
    <source>
        <dbReference type="ARBA" id="ARBA00022692"/>
    </source>
</evidence>
<dbReference type="EMBL" id="JAOUSF010000003">
    <property type="protein sequence ID" value="MCU9614229.1"/>
    <property type="molecule type" value="Genomic_DNA"/>
</dbReference>
<sequence length="943" mass="104698">MKNNWENFSEKVKPIFKKIKPIKDAILNQKTAKAFRITYSVIWNLILIFSILFVLGLSLGAGVGAGYFASLVKDEEPRTYDELKKDIYNYEAPSELYFANDVELGTLRSDIIREEVSIEDVSDYVIKAIIATEDENFREHNGVVPKAVFRALFQEFTNSAVQSGGSTLTQQLVKNQILTNEVSFQRKANEILIALRLEKFFDKDEILEAYLNVSSFGRNSSGQYIAGVQAAAKGIFGVEAKDLNLPQAAYIAGLPQSPNGYTPFTRDATVKEAEYLQPGLDRQKVVLSRMYEHGDITKQEYEDALAYDIVQDFIPPQKTILDKYPYLTMESERRAIEILMQIAYEKDGYSKEDIAGSALLKERYSSIAYKNLRQNGYKIYTTIDKDVYEKHLEIVEKFKNYGPDKPQEMTDEETGKVTVMQQQMEVGAMLIENNTGKIISFVGGRDFEKQNQNHATQGGRPNGSTMKPLLVYGPAIDMGLASPGKVIADVDLGLKGDSGDPWPNNFSNRYYGLVTAREAITNSYNVSAVNLLQQTIDRDPFEYLDKMGITSLQGQDYKYLSAALGAPNVTVEENTNAYATFANGGKFVDSYMIEKIVDGDGNVVYQHESEPVEVFSEQAAYLTIDMMRDVISSGTAKTIPGLLKFSSDFAGKTGTSQNTQDISFVGFNPNVTMGIWMGYDTPKEITSDTRAHLQLWAQLMNAAYDVNPDLINASERFNMPGGIVQRTYCSVSGMLASDTCEKAGLTATDYFISEFAPKEKDNSLVEGKYVTINKKRYLALDSTPDEFAKTGFILNPDFIKQIAPNLKDYSQLIHDGSKWSKIIVPDAKIEDNGKSPAAITISLANGSIKWNKHSETDVIGYYVYRINNGQKSERIGSIPIDSSLSYQLPGNGQYAVTAVDIAGKESALSNIVNDGITIDPPPKDGGDRGIIIPVLPPGDEKNE</sequence>
<organism evidence="20 21">
    <name type="scientific">Perspicuibacillus lycopersici</name>
    <dbReference type="NCBI Taxonomy" id="1325689"/>
    <lineage>
        <taxon>Bacteria</taxon>
        <taxon>Bacillati</taxon>
        <taxon>Bacillota</taxon>
        <taxon>Bacilli</taxon>
        <taxon>Bacillales</taxon>
        <taxon>Bacillaceae</taxon>
        <taxon>Perspicuibacillus</taxon>
    </lineage>
</organism>
<keyword evidence="7" id="KW-0378">Hydrolase</keyword>
<name>A0AAE3LR53_9BACI</name>
<evidence type="ECO:0000313" key="20">
    <source>
        <dbReference type="EMBL" id="MCU9614229.1"/>
    </source>
</evidence>
<dbReference type="GO" id="GO:0009252">
    <property type="term" value="P:peptidoglycan biosynthetic process"/>
    <property type="evidence" value="ECO:0007669"/>
    <property type="project" value="UniProtKB-KW"/>
</dbReference>
<dbReference type="Pfam" id="PF00905">
    <property type="entry name" value="Transpeptidase"/>
    <property type="match status" value="1"/>
</dbReference>
<evidence type="ECO:0000256" key="12">
    <source>
        <dbReference type="ARBA" id="ARBA00023268"/>
    </source>
</evidence>
<dbReference type="GO" id="GO:0008658">
    <property type="term" value="F:penicillin binding"/>
    <property type="evidence" value="ECO:0007669"/>
    <property type="project" value="InterPro"/>
</dbReference>
<dbReference type="SUPFAM" id="SSF53955">
    <property type="entry name" value="Lysozyme-like"/>
    <property type="match status" value="1"/>
</dbReference>
<evidence type="ECO:0000256" key="2">
    <source>
        <dbReference type="ARBA" id="ARBA00022645"/>
    </source>
</evidence>
<keyword evidence="2" id="KW-0121">Carboxypeptidase</keyword>
<keyword evidence="9" id="KW-0573">Peptidoglycan synthesis</keyword>